<evidence type="ECO:0000313" key="3">
    <source>
        <dbReference type="Proteomes" id="UP000247838"/>
    </source>
</evidence>
<dbReference type="InterPro" id="IPR023631">
    <property type="entry name" value="Amidase_dom"/>
</dbReference>
<evidence type="ECO:0000313" key="2">
    <source>
        <dbReference type="EMBL" id="PXY95181.1"/>
    </source>
</evidence>
<protein>
    <recommendedName>
        <fullName evidence="1">Amidase domain-containing protein</fullName>
    </recommendedName>
</protein>
<dbReference type="Proteomes" id="UP000247838">
    <property type="component" value="Unassembled WGS sequence"/>
</dbReference>
<reference evidence="2 3" key="1">
    <citation type="submission" date="2018-05" db="EMBL/GenBank/DDBJ databases">
        <title>Reference genomes for bee gut microbiota database.</title>
        <authorList>
            <person name="Ellegaard K.M."/>
        </authorList>
    </citation>
    <scope>NUCLEOTIDE SEQUENCE [LARGE SCALE GENOMIC DNA]</scope>
    <source>
        <strain evidence="2 3">ESL0167</strain>
    </source>
</reference>
<dbReference type="EMBL" id="QGLM01000014">
    <property type="protein sequence ID" value="PXY95181.1"/>
    <property type="molecule type" value="Genomic_DNA"/>
</dbReference>
<comment type="caution">
    <text evidence="2">The sequence shown here is derived from an EMBL/GenBank/DDBJ whole genome shotgun (WGS) entry which is preliminary data.</text>
</comment>
<organism evidence="2 3">
    <name type="scientific">Frischella perrara</name>
    <dbReference type="NCBI Taxonomy" id="1267021"/>
    <lineage>
        <taxon>Bacteria</taxon>
        <taxon>Pseudomonadati</taxon>
        <taxon>Pseudomonadota</taxon>
        <taxon>Gammaproteobacteria</taxon>
        <taxon>Orbales</taxon>
        <taxon>Orbaceae</taxon>
        <taxon>Frischella</taxon>
    </lineage>
</organism>
<sequence length="488" mass="54200">MVSKFIQMSATDISRLISSKQVSVYEVVSTHIEQANRINSKLNAIIVPHYELALKKAREFDKIKTVDFTKRPFFGVPFTVKESISVQGFPNTYGSYYRRTDIATNNATSVQRLLNAGAIIIGQTNLSELALWPECNNVLYGKTSNPHNIKYTSGGSSGGDAAIVGIGGVPFALGTDGGGSVRIPAAHCGVFGHKPSSRFVPMSGHFPLDKYYSHCSSSQFIARYFSMGLLCRKAEDLLPLLKVISGPDGNDLNVNSCFEHHQILNSIKGLKVYLLEDKFYPLLKRTSPEIIQNLRNVAFELEKEGAEIIPCNLPFLNDACDLWFDIMSNAKDITLDSFINNNHSIVIEVLRMISGRKRIMPSSLLLLLLDKVSSKNKKSYDQFWKVKNRLTVQINSYLNKKSVLLLPTFPTTAIKHNRSYLSPFDFLYAAIFNVLELPATSVPVSISKNNLPISIQIVGAHGCDHIPISIACYLEKLFGGWTLPSQIN</sequence>
<name>A0A318MRN3_FRIPE</name>
<dbReference type="Pfam" id="PF01425">
    <property type="entry name" value="Amidase"/>
    <property type="match status" value="1"/>
</dbReference>
<dbReference type="SUPFAM" id="SSF75304">
    <property type="entry name" value="Amidase signature (AS) enzymes"/>
    <property type="match status" value="1"/>
</dbReference>
<dbReference type="GO" id="GO:0012505">
    <property type="term" value="C:endomembrane system"/>
    <property type="evidence" value="ECO:0007669"/>
    <property type="project" value="TreeGrafter"/>
</dbReference>
<dbReference type="PANTHER" id="PTHR43372:SF4">
    <property type="entry name" value="FATTY-ACID AMIDE HYDROLASE 2"/>
    <property type="match status" value="1"/>
</dbReference>
<dbReference type="PANTHER" id="PTHR43372">
    <property type="entry name" value="FATTY-ACID AMIDE HYDROLASE"/>
    <property type="match status" value="1"/>
</dbReference>
<dbReference type="InterPro" id="IPR052739">
    <property type="entry name" value="FAAH2"/>
</dbReference>
<proteinExistence type="predicted"/>
<dbReference type="InterPro" id="IPR036928">
    <property type="entry name" value="AS_sf"/>
</dbReference>
<feature type="domain" description="Amidase" evidence="1">
    <location>
        <begin position="26"/>
        <end position="465"/>
    </location>
</feature>
<dbReference type="AlphaFoldDB" id="A0A318MRN3"/>
<dbReference type="PIRSF" id="PIRSF001221">
    <property type="entry name" value="Amidase_fungi"/>
    <property type="match status" value="1"/>
</dbReference>
<dbReference type="PROSITE" id="PS00571">
    <property type="entry name" value="AMIDASES"/>
    <property type="match status" value="1"/>
</dbReference>
<dbReference type="Gene3D" id="3.90.1300.10">
    <property type="entry name" value="Amidase signature (AS) domain"/>
    <property type="match status" value="1"/>
</dbReference>
<accession>A0A318MRN3</accession>
<evidence type="ECO:0000259" key="1">
    <source>
        <dbReference type="Pfam" id="PF01425"/>
    </source>
</evidence>
<gene>
    <name evidence="2" type="ORF">DKK76_06960</name>
</gene>
<dbReference type="RefSeq" id="WP_110443700.1">
    <property type="nucleotide sequence ID" value="NZ_QGLM01000014.1"/>
</dbReference>
<dbReference type="InterPro" id="IPR020556">
    <property type="entry name" value="Amidase_CS"/>
</dbReference>